<feature type="region of interest" description="Disordered" evidence="1">
    <location>
        <begin position="15"/>
        <end position="41"/>
    </location>
</feature>
<comment type="caution">
    <text evidence="2">The sequence shown here is derived from an EMBL/GenBank/DDBJ whole genome shotgun (WGS) entry which is preliminary data.</text>
</comment>
<evidence type="ECO:0000313" key="2">
    <source>
        <dbReference type="EMBL" id="KAK3486747.1"/>
    </source>
</evidence>
<feature type="region of interest" description="Disordered" evidence="1">
    <location>
        <begin position="188"/>
        <end position="210"/>
    </location>
</feature>
<feature type="compositionally biased region" description="Basic and acidic residues" evidence="1">
    <location>
        <begin position="32"/>
        <end position="41"/>
    </location>
</feature>
<feature type="compositionally biased region" description="Acidic residues" evidence="1">
    <location>
        <begin position="275"/>
        <end position="284"/>
    </location>
</feature>
<sequence>MSKLLNGLLREQHHQNQHGLGPGFGHGHGHPHSSEFHGPNRDHMISAKAATLILRGVIATGPDPSSAFRTSSPTSGPSPTSRPNTSSGHNPTSSQLFTLSSQQQRQDQYRVHTQGQQHGAAEYEYDDDDDHYEDDQYDDDEAPTSAASSFSSTHGSVVVGGGSFCSRDWFDARQPSAAAVAAATASFGSSTTRPASSSLSLPHNQSVPSGVPRSMVAAGVGGIGIGAGRESVCGVMQHPHHQHSKSVPVLMSMKDQYSRMAMMQNARNGSRGYLDVDDEEEGGEDERGFVMPNSKRARRG</sequence>
<feature type="compositionally biased region" description="Low complexity" evidence="1">
    <location>
        <begin position="69"/>
        <end position="104"/>
    </location>
</feature>
<proteinExistence type="predicted"/>
<feature type="compositionally biased region" description="Low complexity" evidence="1">
    <location>
        <begin position="188"/>
        <end position="202"/>
    </location>
</feature>
<protein>
    <submittedName>
        <fullName evidence="2">Uncharacterized protein</fullName>
    </submittedName>
</protein>
<reference evidence="2 3" key="1">
    <citation type="journal article" date="2023" name="Mol. Phylogenet. Evol.">
        <title>Genome-scale phylogeny and comparative genomics of the fungal order Sordariales.</title>
        <authorList>
            <person name="Hensen N."/>
            <person name="Bonometti L."/>
            <person name="Westerberg I."/>
            <person name="Brannstrom I.O."/>
            <person name="Guillou S."/>
            <person name="Cros-Aarteil S."/>
            <person name="Calhoun S."/>
            <person name="Haridas S."/>
            <person name="Kuo A."/>
            <person name="Mondo S."/>
            <person name="Pangilinan J."/>
            <person name="Riley R."/>
            <person name="LaButti K."/>
            <person name="Andreopoulos B."/>
            <person name="Lipzen A."/>
            <person name="Chen C."/>
            <person name="Yan M."/>
            <person name="Daum C."/>
            <person name="Ng V."/>
            <person name="Clum A."/>
            <person name="Steindorff A."/>
            <person name="Ohm R.A."/>
            <person name="Martin F."/>
            <person name="Silar P."/>
            <person name="Natvig D.O."/>
            <person name="Lalanne C."/>
            <person name="Gautier V."/>
            <person name="Ament-Velasquez S.L."/>
            <person name="Kruys A."/>
            <person name="Hutchinson M.I."/>
            <person name="Powell A.J."/>
            <person name="Barry K."/>
            <person name="Miller A.N."/>
            <person name="Grigoriev I.V."/>
            <person name="Debuchy R."/>
            <person name="Gladieux P."/>
            <person name="Hiltunen Thoren M."/>
            <person name="Johannesson H."/>
        </authorList>
    </citation>
    <scope>NUCLEOTIDE SEQUENCE [LARGE SCALE GENOMIC DNA]</scope>
    <source>
        <strain evidence="2 3">FGSC 10403</strain>
    </source>
</reference>
<keyword evidence="3" id="KW-1185">Reference proteome</keyword>
<accession>A0AAJ0I146</accession>
<name>A0AAJ0I146_9PEZI</name>
<gene>
    <name evidence="2" type="ORF">B0T23DRAFT_233140</name>
</gene>
<evidence type="ECO:0000313" key="3">
    <source>
        <dbReference type="Proteomes" id="UP001285908"/>
    </source>
</evidence>
<organism evidence="2 3">
    <name type="scientific">Neurospora hispaniola</name>
    <dbReference type="NCBI Taxonomy" id="588809"/>
    <lineage>
        <taxon>Eukaryota</taxon>
        <taxon>Fungi</taxon>
        <taxon>Dikarya</taxon>
        <taxon>Ascomycota</taxon>
        <taxon>Pezizomycotina</taxon>
        <taxon>Sordariomycetes</taxon>
        <taxon>Sordariomycetidae</taxon>
        <taxon>Sordariales</taxon>
        <taxon>Sordariaceae</taxon>
        <taxon>Neurospora</taxon>
    </lineage>
</organism>
<feature type="region of interest" description="Disordered" evidence="1">
    <location>
        <begin position="61"/>
        <end position="153"/>
    </location>
</feature>
<dbReference type="AlphaFoldDB" id="A0AAJ0I146"/>
<feature type="region of interest" description="Disordered" evidence="1">
    <location>
        <begin position="268"/>
        <end position="300"/>
    </location>
</feature>
<dbReference type="EMBL" id="JAULSX010000008">
    <property type="protein sequence ID" value="KAK3486747.1"/>
    <property type="molecule type" value="Genomic_DNA"/>
</dbReference>
<dbReference type="GeneID" id="87871540"/>
<feature type="compositionally biased region" description="Acidic residues" evidence="1">
    <location>
        <begin position="123"/>
        <end position="142"/>
    </location>
</feature>
<evidence type="ECO:0000256" key="1">
    <source>
        <dbReference type="SAM" id="MobiDB-lite"/>
    </source>
</evidence>
<dbReference type="RefSeq" id="XP_062689304.1">
    <property type="nucleotide sequence ID" value="XM_062833918.1"/>
</dbReference>
<dbReference type="Proteomes" id="UP001285908">
    <property type="component" value="Unassembled WGS sequence"/>
</dbReference>
<feature type="compositionally biased region" description="Low complexity" evidence="1">
    <location>
        <begin position="144"/>
        <end position="153"/>
    </location>
</feature>